<dbReference type="PANTHER" id="PTHR44329">
    <property type="entry name" value="SERINE/THREONINE-PROTEIN KINASE TNNI3K-RELATED"/>
    <property type="match status" value="1"/>
</dbReference>
<feature type="compositionally biased region" description="Low complexity" evidence="5">
    <location>
        <begin position="1"/>
        <end position="17"/>
    </location>
</feature>
<evidence type="ECO:0000256" key="1">
    <source>
        <dbReference type="ARBA" id="ARBA00022679"/>
    </source>
</evidence>
<name>A0A9W8AJ23_9FUNG</name>
<dbReference type="CDD" id="cd00180">
    <property type="entry name" value="PKc"/>
    <property type="match status" value="1"/>
</dbReference>
<feature type="region of interest" description="Disordered" evidence="5">
    <location>
        <begin position="489"/>
        <end position="521"/>
    </location>
</feature>
<dbReference type="PANTHER" id="PTHR44329:SF288">
    <property type="entry name" value="MITOGEN-ACTIVATED PROTEIN KINASE KINASE KINASE 20"/>
    <property type="match status" value="1"/>
</dbReference>
<feature type="compositionally biased region" description="Polar residues" evidence="5">
    <location>
        <begin position="493"/>
        <end position="509"/>
    </location>
</feature>
<accession>A0A9W8AJ23</accession>
<dbReference type="InterPro" id="IPR008271">
    <property type="entry name" value="Ser/Thr_kinase_AS"/>
</dbReference>
<dbReference type="Gene3D" id="1.10.510.10">
    <property type="entry name" value="Transferase(Phosphotransferase) domain 1"/>
    <property type="match status" value="1"/>
</dbReference>
<feature type="region of interest" description="Disordered" evidence="5">
    <location>
        <begin position="352"/>
        <end position="385"/>
    </location>
</feature>
<evidence type="ECO:0000313" key="8">
    <source>
        <dbReference type="Proteomes" id="UP001150569"/>
    </source>
</evidence>
<evidence type="ECO:0000256" key="5">
    <source>
        <dbReference type="SAM" id="MobiDB-lite"/>
    </source>
</evidence>
<dbReference type="EMBL" id="JANBPT010000106">
    <property type="protein sequence ID" value="KAJ1927692.1"/>
    <property type="molecule type" value="Genomic_DNA"/>
</dbReference>
<evidence type="ECO:0000256" key="4">
    <source>
        <dbReference type="ARBA" id="ARBA00022840"/>
    </source>
</evidence>
<keyword evidence="2" id="KW-0547">Nucleotide-binding</keyword>
<evidence type="ECO:0000256" key="3">
    <source>
        <dbReference type="ARBA" id="ARBA00022777"/>
    </source>
</evidence>
<evidence type="ECO:0000313" key="7">
    <source>
        <dbReference type="EMBL" id="KAJ1927692.1"/>
    </source>
</evidence>
<gene>
    <name evidence="7" type="ORF">IWQ60_002707</name>
</gene>
<dbReference type="GO" id="GO:0005524">
    <property type="term" value="F:ATP binding"/>
    <property type="evidence" value="ECO:0007669"/>
    <property type="project" value="UniProtKB-KW"/>
</dbReference>
<keyword evidence="4" id="KW-0067">ATP-binding</keyword>
<dbReference type="SUPFAM" id="SSF56112">
    <property type="entry name" value="Protein kinase-like (PK-like)"/>
    <property type="match status" value="1"/>
</dbReference>
<evidence type="ECO:0000259" key="6">
    <source>
        <dbReference type="PROSITE" id="PS50011"/>
    </source>
</evidence>
<reference evidence="7" key="1">
    <citation type="submission" date="2022-07" db="EMBL/GenBank/DDBJ databases">
        <title>Phylogenomic reconstructions and comparative analyses of Kickxellomycotina fungi.</title>
        <authorList>
            <person name="Reynolds N.K."/>
            <person name="Stajich J.E."/>
            <person name="Barry K."/>
            <person name="Grigoriev I.V."/>
            <person name="Crous P."/>
            <person name="Smith M.E."/>
        </authorList>
    </citation>
    <scope>NUCLEOTIDE SEQUENCE</scope>
    <source>
        <strain evidence="7">RSA 861</strain>
    </source>
</reference>
<dbReference type="InterPro" id="IPR011009">
    <property type="entry name" value="Kinase-like_dom_sf"/>
</dbReference>
<dbReference type="PROSITE" id="PS50011">
    <property type="entry name" value="PROTEIN_KINASE_DOM"/>
    <property type="match status" value="1"/>
</dbReference>
<proteinExistence type="predicted"/>
<feature type="region of interest" description="Disordered" evidence="5">
    <location>
        <begin position="1"/>
        <end position="46"/>
    </location>
</feature>
<dbReference type="PROSITE" id="PS00108">
    <property type="entry name" value="PROTEIN_KINASE_ST"/>
    <property type="match status" value="1"/>
</dbReference>
<comment type="caution">
    <text evidence="7">The sequence shown here is derived from an EMBL/GenBank/DDBJ whole genome shotgun (WGS) entry which is preliminary data.</text>
</comment>
<dbReference type="AlphaFoldDB" id="A0A9W8AJ23"/>
<protein>
    <recommendedName>
        <fullName evidence="6">Protein kinase domain-containing protein</fullName>
    </recommendedName>
</protein>
<keyword evidence="1" id="KW-0808">Transferase</keyword>
<dbReference type="OrthoDB" id="4062651at2759"/>
<organism evidence="7 8">
    <name type="scientific">Tieghemiomyces parasiticus</name>
    <dbReference type="NCBI Taxonomy" id="78921"/>
    <lineage>
        <taxon>Eukaryota</taxon>
        <taxon>Fungi</taxon>
        <taxon>Fungi incertae sedis</taxon>
        <taxon>Zoopagomycota</taxon>
        <taxon>Kickxellomycotina</taxon>
        <taxon>Dimargaritomycetes</taxon>
        <taxon>Dimargaritales</taxon>
        <taxon>Dimargaritaceae</taxon>
        <taxon>Tieghemiomyces</taxon>
    </lineage>
</organism>
<sequence length="577" mass="60994">MSSTSIDSSSSDPAGAASPPPLRRRPSLTNVAVKPTLPLTPPGHGGVGHAATIPELDLNHPGFTKLLGIPDSPVHATLPTPQPSAPSSLSGRSARPLSAAFGKAADVAAADPQRVYQAEFRISDADFLGEGQLAKVYRATLRPSDDPTSPPRSCVVKLIEAHAEAWQAGLSEARLLRHLQNNVVTAVASPGATRLDNSSVVRLLGVTTCLRPAGAEPVVQLTLSGQGAADLLTQAPAVPTMDGDAVPYLALVLEYCEHGDLWSWIQKHAGEVGLPLWLRWTRQLTTALEMLHAAGYVHGDLKPHNVLLTADLNVRLADLGSAWQPPADGSSATPHPSFTGMNTVAYTAPELLNPAPRPTPVANDATPSPPRRPIPMPAPHLPRTGQPAALASDIFSLGILFYIVGISGEEPYAWTKSPMELMLAAMKGAFWDYVLQKARMTGTPTRTRSLHRRPEAADSPLANRLLARHESLPRAPAFRLGTAPSHLAVPGAVTNSAPTSPLNLESPVTRSGRPGASPQRPPADLPSLFFLNGDPVPIAVVELLHAMMAKLPEHRLSPSDILRELDAVQTGLLTGSL</sequence>
<keyword evidence="3" id="KW-0418">Kinase</keyword>
<dbReference type="InterPro" id="IPR051681">
    <property type="entry name" value="Ser/Thr_Kinases-Pseudokinases"/>
</dbReference>
<keyword evidence="8" id="KW-1185">Reference proteome</keyword>
<dbReference type="Proteomes" id="UP001150569">
    <property type="component" value="Unassembled WGS sequence"/>
</dbReference>
<dbReference type="SMART" id="SM00220">
    <property type="entry name" value="S_TKc"/>
    <property type="match status" value="1"/>
</dbReference>
<dbReference type="InterPro" id="IPR000719">
    <property type="entry name" value="Prot_kinase_dom"/>
</dbReference>
<feature type="domain" description="Protein kinase" evidence="6">
    <location>
        <begin position="122"/>
        <end position="572"/>
    </location>
</feature>
<dbReference type="GO" id="GO:0004674">
    <property type="term" value="F:protein serine/threonine kinase activity"/>
    <property type="evidence" value="ECO:0007669"/>
    <property type="project" value="TreeGrafter"/>
</dbReference>
<evidence type="ECO:0000256" key="2">
    <source>
        <dbReference type="ARBA" id="ARBA00022741"/>
    </source>
</evidence>
<feature type="compositionally biased region" description="Pro residues" evidence="5">
    <location>
        <begin position="367"/>
        <end position="380"/>
    </location>
</feature>
<dbReference type="Pfam" id="PF00069">
    <property type="entry name" value="Pkinase"/>
    <property type="match status" value="1"/>
</dbReference>
<feature type="region of interest" description="Disordered" evidence="5">
    <location>
        <begin position="73"/>
        <end position="93"/>
    </location>
</feature>